<keyword evidence="4" id="KW-0121">Carboxypeptidase</keyword>
<dbReference type="RefSeq" id="WP_183471666.1">
    <property type="nucleotide sequence ID" value="NZ_JACHVU010000011.1"/>
</dbReference>
<keyword evidence="5" id="KW-1185">Reference proteome</keyword>
<dbReference type="InterPro" id="IPR001466">
    <property type="entry name" value="Beta-lactam-related"/>
</dbReference>
<comment type="caution">
    <text evidence="4">The sequence shown here is derived from an EMBL/GenBank/DDBJ whole genome shotgun (WGS) entry which is preliminary data.</text>
</comment>
<organism evidence="4 5">
    <name type="scientific">Mycolicibacterium iranicum</name>
    <name type="common">Mycobacterium iranicum</name>
    <dbReference type="NCBI Taxonomy" id="912594"/>
    <lineage>
        <taxon>Bacteria</taxon>
        <taxon>Bacillati</taxon>
        <taxon>Actinomycetota</taxon>
        <taxon>Actinomycetes</taxon>
        <taxon>Mycobacteriales</taxon>
        <taxon>Mycobacteriaceae</taxon>
        <taxon>Mycolicibacterium</taxon>
    </lineage>
</organism>
<dbReference type="InterPro" id="IPR012338">
    <property type="entry name" value="Beta-lactam/transpept-like"/>
</dbReference>
<dbReference type="Pfam" id="PF00144">
    <property type="entry name" value="Beta-lactamase"/>
    <property type="match status" value="1"/>
</dbReference>
<feature type="chain" id="PRO_5032975632" evidence="2">
    <location>
        <begin position="21"/>
        <end position="391"/>
    </location>
</feature>
<keyword evidence="4" id="KW-0378">Hydrolase</keyword>
<dbReference type="InterPro" id="IPR050491">
    <property type="entry name" value="AmpC-like"/>
</dbReference>
<dbReference type="AlphaFoldDB" id="A0A839QD21"/>
<feature type="compositionally biased region" description="Low complexity" evidence="1">
    <location>
        <begin position="34"/>
        <end position="43"/>
    </location>
</feature>
<feature type="domain" description="Beta-lactamase-related" evidence="3">
    <location>
        <begin position="53"/>
        <end position="367"/>
    </location>
</feature>
<keyword evidence="2" id="KW-0732">Signal</keyword>
<feature type="region of interest" description="Disordered" evidence="1">
    <location>
        <begin position="22"/>
        <end position="43"/>
    </location>
</feature>
<keyword evidence="4" id="KW-0645">Protease</keyword>
<feature type="signal peptide" evidence="2">
    <location>
        <begin position="1"/>
        <end position="20"/>
    </location>
</feature>
<dbReference type="GO" id="GO:0009002">
    <property type="term" value="F:serine-type D-Ala-D-Ala carboxypeptidase activity"/>
    <property type="evidence" value="ECO:0007669"/>
    <property type="project" value="UniProtKB-EC"/>
</dbReference>
<dbReference type="Gene3D" id="3.40.710.10">
    <property type="entry name" value="DD-peptidase/beta-lactamase superfamily"/>
    <property type="match status" value="1"/>
</dbReference>
<evidence type="ECO:0000313" key="4">
    <source>
        <dbReference type="EMBL" id="MBB2992694.1"/>
    </source>
</evidence>
<accession>A0A839QD21</accession>
<dbReference type="Proteomes" id="UP000550501">
    <property type="component" value="Unassembled WGS sequence"/>
</dbReference>
<gene>
    <name evidence="4" type="ORF">FHR72_004198</name>
</gene>
<reference evidence="4 5" key="1">
    <citation type="submission" date="2020-08" db="EMBL/GenBank/DDBJ databases">
        <title>The Agave Microbiome: Exploring the role of microbial communities in plant adaptations to desert environments.</title>
        <authorList>
            <person name="Partida-Martinez L.P."/>
        </authorList>
    </citation>
    <scope>NUCLEOTIDE SEQUENCE [LARGE SCALE GENOMIC DNA]</scope>
    <source>
        <strain evidence="4 5">AT2.18</strain>
    </source>
</reference>
<dbReference type="PANTHER" id="PTHR46825:SF7">
    <property type="entry name" value="D-ALANYL-D-ALANINE CARBOXYPEPTIDASE"/>
    <property type="match status" value="1"/>
</dbReference>
<dbReference type="EC" id="3.4.16.4" evidence="4"/>
<dbReference type="EMBL" id="JACHVU010000011">
    <property type="protein sequence ID" value="MBB2992694.1"/>
    <property type="molecule type" value="Genomic_DNA"/>
</dbReference>
<dbReference type="SUPFAM" id="SSF56601">
    <property type="entry name" value="beta-lactamase/transpeptidase-like"/>
    <property type="match status" value="1"/>
</dbReference>
<evidence type="ECO:0000256" key="1">
    <source>
        <dbReference type="SAM" id="MobiDB-lite"/>
    </source>
</evidence>
<evidence type="ECO:0000259" key="3">
    <source>
        <dbReference type="Pfam" id="PF00144"/>
    </source>
</evidence>
<proteinExistence type="predicted"/>
<dbReference type="PANTHER" id="PTHR46825">
    <property type="entry name" value="D-ALANYL-D-ALANINE-CARBOXYPEPTIDASE/ENDOPEPTIDASE AMPH"/>
    <property type="match status" value="1"/>
</dbReference>
<evidence type="ECO:0000313" key="5">
    <source>
        <dbReference type="Proteomes" id="UP000550501"/>
    </source>
</evidence>
<name>A0A839QD21_MYCIR</name>
<dbReference type="PROSITE" id="PS51257">
    <property type="entry name" value="PROKAR_LIPOPROTEIN"/>
    <property type="match status" value="1"/>
</dbReference>
<protein>
    <submittedName>
        <fullName evidence="4">D-alanyl-D-alanine carboxypeptidase</fullName>
        <ecNumber evidence="4">3.4.16.4</ecNumber>
    </submittedName>
</protein>
<sequence>MTTRVWPALLALLVAATGCAGPTADGPGSERAQTSSTTAPATTMDAELTRRLDGAVDRVLGDADVPGAIVGIWGPDGDYVRAFGVADKKTRAPMKTDFYTRIGSQTKTFTVTAVLMLADQGRVGLDEAIGAYVDGVPRGGEITLRQLAGMRSGLPNYSANPAFAQQLFTDPQRVFTPRQLLDMAFSQPAVFDPGDGFQYSNTNTILLGLVVEKVGGQPLRDFVRDRITGPLGMRHTSFPVDNAFPKPHAAGYTKQTLDGGETTATDWNPSWAWAAGSMISTLDDMRVWAPALATGELLTPRMQQERLQTVDDDGAPAPHGYGLGLFNLGGWIGHNGSLPGYQTVSVYLPERRIGLVVFVNTDITVDGADPGTLLATAITTELTPDHVYEIG</sequence>
<evidence type="ECO:0000256" key="2">
    <source>
        <dbReference type="SAM" id="SignalP"/>
    </source>
</evidence>